<dbReference type="InterPro" id="IPR026533">
    <property type="entry name" value="NTPase/PRRC1"/>
</dbReference>
<evidence type="ECO:0000256" key="7">
    <source>
        <dbReference type="ARBA" id="ARBA00023080"/>
    </source>
</evidence>
<protein>
    <recommendedName>
        <fullName evidence="9">inosine/xanthosine triphosphatase</fullName>
        <ecNumber evidence="9">3.6.1.73</ecNumber>
    </recommendedName>
</protein>
<keyword evidence="4" id="KW-0547">Nucleotide-binding</keyword>
<dbReference type="Gene3D" id="3.90.950.10">
    <property type="match status" value="1"/>
</dbReference>
<keyword evidence="7" id="KW-0546">Nucleotide metabolism</keyword>
<dbReference type="GO" id="GO:0006772">
    <property type="term" value="P:thiamine metabolic process"/>
    <property type="evidence" value="ECO:0007669"/>
    <property type="project" value="TreeGrafter"/>
</dbReference>
<keyword evidence="6" id="KW-0460">Magnesium</keyword>
<keyword evidence="5" id="KW-0378">Hydrolase</keyword>
<evidence type="ECO:0000256" key="3">
    <source>
        <dbReference type="ARBA" id="ARBA00022723"/>
    </source>
</evidence>
<dbReference type="GO" id="GO:0046872">
    <property type="term" value="F:metal ion binding"/>
    <property type="evidence" value="ECO:0007669"/>
    <property type="project" value="UniProtKB-KW"/>
</dbReference>
<dbReference type="EC" id="3.6.1.73" evidence="9"/>
<organism evidence="13 14">
    <name type="scientific">Candidatus Staskawiczbacteria bacterium RIFOXYC1_FULL_38_18</name>
    <dbReference type="NCBI Taxonomy" id="1802229"/>
    <lineage>
        <taxon>Bacteria</taxon>
        <taxon>Candidatus Staskawicziibacteriota</taxon>
    </lineage>
</organism>
<dbReference type="Proteomes" id="UP000177751">
    <property type="component" value="Unassembled WGS sequence"/>
</dbReference>
<reference evidence="13 14" key="1">
    <citation type="journal article" date="2016" name="Nat. Commun.">
        <title>Thousands of microbial genomes shed light on interconnected biogeochemical processes in an aquifer system.</title>
        <authorList>
            <person name="Anantharaman K."/>
            <person name="Brown C.T."/>
            <person name="Hug L.A."/>
            <person name="Sharon I."/>
            <person name="Castelle C.J."/>
            <person name="Probst A.J."/>
            <person name="Thomas B.C."/>
            <person name="Singh A."/>
            <person name="Wilkins M.J."/>
            <person name="Karaoz U."/>
            <person name="Brodie E.L."/>
            <person name="Williams K.H."/>
            <person name="Hubbard S.S."/>
            <person name="Banfield J.F."/>
        </authorList>
    </citation>
    <scope>NUCLEOTIDE SEQUENCE [LARGE SCALE GENOMIC DNA]</scope>
</reference>
<name>A0A1G2JB95_9BACT</name>
<dbReference type="GO" id="GO:0009117">
    <property type="term" value="P:nucleotide metabolic process"/>
    <property type="evidence" value="ECO:0007669"/>
    <property type="project" value="UniProtKB-KW"/>
</dbReference>
<dbReference type="InterPro" id="IPR050299">
    <property type="entry name" value="YjjX_NTPase"/>
</dbReference>
<dbReference type="STRING" id="1802229.A2401_03565"/>
<evidence type="ECO:0000313" key="14">
    <source>
        <dbReference type="Proteomes" id="UP000177751"/>
    </source>
</evidence>
<comment type="cofactor">
    <cofactor evidence="1">
        <name>Mn(2+)</name>
        <dbReference type="ChEBI" id="CHEBI:29035"/>
    </cofactor>
</comment>
<evidence type="ECO:0000256" key="2">
    <source>
        <dbReference type="ARBA" id="ARBA00001946"/>
    </source>
</evidence>
<keyword evidence="8" id="KW-0464">Manganese</keyword>
<dbReference type="EMBL" id="MHPP01000032">
    <property type="protein sequence ID" value="OGZ83558.1"/>
    <property type="molecule type" value="Genomic_DNA"/>
</dbReference>
<dbReference type="GO" id="GO:0103023">
    <property type="term" value="F:ITPase activity"/>
    <property type="evidence" value="ECO:0007669"/>
    <property type="project" value="UniProtKB-EC"/>
</dbReference>
<comment type="catalytic activity">
    <reaction evidence="11">
        <text>XTP + H2O = XDP + phosphate + H(+)</text>
        <dbReference type="Rhea" id="RHEA:28406"/>
        <dbReference type="ChEBI" id="CHEBI:15377"/>
        <dbReference type="ChEBI" id="CHEBI:15378"/>
        <dbReference type="ChEBI" id="CHEBI:43474"/>
        <dbReference type="ChEBI" id="CHEBI:59884"/>
        <dbReference type="ChEBI" id="CHEBI:61314"/>
        <dbReference type="EC" id="3.6.1.73"/>
    </reaction>
</comment>
<evidence type="ECO:0000256" key="6">
    <source>
        <dbReference type="ARBA" id="ARBA00022842"/>
    </source>
</evidence>
<dbReference type="GO" id="GO:0000166">
    <property type="term" value="F:nucleotide binding"/>
    <property type="evidence" value="ECO:0007669"/>
    <property type="project" value="UniProtKB-KW"/>
</dbReference>
<evidence type="ECO:0000256" key="4">
    <source>
        <dbReference type="ARBA" id="ARBA00022741"/>
    </source>
</evidence>
<sequence>MRIIVGTKNSHKLEAVESACGRVGIKAPKILGLKIPSGQNEQPVGLEETYEGALARAVGAQKEFIDPWGIFVGIESGIVRIQPTAYVDLAVVVVITSERRIVATSSGVGFPYDYVATARIRGFETTTVGSVIAEKTGCDGTDPHSTLTHGKVSRKDILVQALTIALSQV</sequence>
<comment type="cofactor">
    <cofactor evidence="2">
        <name>Mg(2+)</name>
        <dbReference type="ChEBI" id="CHEBI:18420"/>
    </cofactor>
</comment>
<evidence type="ECO:0000256" key="11">
    <source>
        <dbReference type="ARBA" id="ARBA00048781"/>
    </source>
</evidence>
<feature type="domain" description="Non-canonical purine NTP phosphatase/PRRC1" evidence="12">
    <location>
        <begin position="6"/>
        <end position="168"/>
    </location>
</feature>
<dbReference type="InterPro" id="IPR029001">
    <property type="entry name" value="ITPase-like_fam"/>
</dbReference>
<dbReference type="Pfam" id="PF01931">
    <property type="entry name" value="NTPase_I-T"/>
    <property type="match status" value="1"/>
</dbReference>
<gene>
    <name evidence="13" type="ORF">A2401_03565</name>
</gene>
<dbReference type="SUPFAM" id="SSF52972">
    <property type="entry name" value="ITPase-like"/>
    <property type="match status" value="1"/>
</dbReference>
<evidence type="ECO:0000256" key="1">
    <source>
        <dbReference type="ARBA" id="ARBA00001936"/>
    </source>
</evidence>
<evidence type="ECO:0000256" key="10">
    <source>
        <dbReference type="ARBA" id="ARBA00048174"/>
    </source>
</evidence>
<evidence type="ECO:0000256" key="9">
    <source>
        <dbReference type="ARBA" id="ARBA00038901"/>
    </source>
</evidence>
<comment type="catalytic activity">
    <reaction evidence="10">
        <text>ITP + H2O = IDP + phosphate + H(+)</text>
        <dbReference type="Rhea" id="RHEA:28330"/>
        <dbReference type="ChEBI" id="CHEBI:15377"/>
        <dbReference type="ChEBI" id="CHEBI:15378"/>
        <dbReference type="ChEBI" id="CHEBI:43474"/>
        <dbReference type="ChEBI" id="CHEBI:58280"/>
        <dbReference type="ChEBI" id="CHEBI:61402"/>
        <dbReference type="EC" id="3.6.1.73"/>
    </reaction>
</comment>
<evidence type="ECO:0000256" key="8">
    <source>
        <dbReference type="ARBA" id="ARBA00023211"/>
    </source>
</evidence>
<evidence type="ECO:0000256" key="5">
    <source>
        <dbReference type="ARBA" id="ARBA00022801"/>
    </source>
</evidence>
<accession>A0A1G2JB95</accession>
<proteinExistence type="predicted"/>
<comment type="caution">
    <text evidence="13">The sequence shown here is derived from an EMBL/GenBank/DDBJ whole genome shotgun (WGS) entry which is preliminary data.</text>
</comment>
<dbReference type="AlphaFoldDB" id="A0A1G2JB95"/>
<evidence type="ECO:0000313" key="13">
    <source>
        <dbReference type="EMBL" id="OGZ83558.1"/>
    </source>
</evidence>
<keyword evidence="3" id="KW-0479">Metal-binding</keyword>
<dbReference type="PANTHER" id="PTHR34699">
    <property type="match status" value="1"/>
</dbReference>
<dbReference type="PANTHER" id="PTHR34699:SF2">
    <property type="entry name" value="NON-CANONICAL PURINE NTP PHOSPHATASE_PRRC1 DOMAIN-CONTAINING PROTEIN"/>
    <property type="match status" value="1"/>
</dbReference>
<evidence type="ECO:0000259" key="12">
    <source>
        <dbReference type="Pfam" id="PF01931"/>
    </source>
</evidence>